<gene>
    <name evidence="11" type="ORF">TIFTF001_023591</name>
</gene>
<evidence type="ECO:0000256" key="7">
    <source>
        <dbReference type="ARBA" id="ARBA00022833"/>
    </source>
</evidence>
<feature type="domain" description="RING-type" evidence="10">
    <location>
        <begin position="448"/>
        <end position="489"/>
    </location>
</feature>
<dbReference type="GO" id="GO:0061630">
    <property type="term" value="F:ubiquitin protein ligase activity"/>
    <property type="evidence" value="ECO:0007669"/>
    <property type="project" value="UniProtKB-EC"/>
</dbReference>
<dbReference type="EC" id="2.3.2.27" evidence="2"/>
<dbReference type="InterPro" id="IPR013083">
    <property type="entry name" value="Znf_RING/FYVE/PHD"/>
</dbReference>
<dbReference type="SUPFAM" id="SSF57850">
    <property type="entry name" value="RING/U-box"/>
    <property type="match status" value="1"/>
</dbReference>
<dbReference type="SMART" id="SM00184">
    <property type="entry name" value="RING"/>
    <property type="match status" value="1"/>
</dbReference>
<evidence type="ECO:0000256" key="8">
    <source>
        <dbReference type="PROSITE-ProRule" id="PRU00175"/>
    </source>
</evidence>
<dbReference type="InterPro" id="IPR001841">
    <property type="entry name" value="Znf_RING"/>
</dbReference>
<evidence type="ECO:0000313" key="12">
    <source>
        <dbReference type="Proteomes" id="UP001187192"/>
    </source>
</evidence>
<reference evidence="11" key="1">
    <citation type="submission" date="2023-07" db="EMBL/GenBank/DDBJ databases">
        <title>draft genome sequence of fig (Ficus carica).</title>
        <authorList>
            <person name="Takahashi T."/>
            <person name="Nishimura K."/>
        </authorList>
    </citation>
    <scope>NUCLEOTIDE SEQUENCE</scope>
</reference>
<evidence type="ECO:0000256" key="1">
    <source>
        <dbReference type="ARBA" id="ARBA00000900"/>
    </source>
</evidence>
<dbReference type="PROSITE" id="PS50089">
    <property type="entry name" value="ZF_RING_2"/>
    <property type="match status" value="1"/>
</dbReference>
<name>A0AA88B059_FICCA</name>
<dbReference type="EMBL" id="BTGU01000051">
    <property type="protein sequence ID" value="GMN54471.1"/>
    <property type="molecule type" value="Genomic_DNA"/>
</dbReference>
<proteinExistence type="predicted"/>
<dbReference type="Pfam" id="PF13639">
    <property type="entry name" value="zf-RING_2"/>
    <property type="match status" value="1"/>
</dbReference>
<dbReference type="Proteomes" id="UP001187192">
    <property type="component" value="Unassembled WGS sequence"/>
</dbReference>
<evidence type="ECO:0000256" key="6">
    <source>
        <dbReference type="ARBA" id="ARBA00022786"/>
    </source>
</evidence>
<evidence type="ECO:0000259" key="10">
    <source>
        <dbReference type="PROSITE" id="PS50089"/>
    </source>
</evidence>
<evidence type="ECO:0000256" key="5">
    <source>
        <dbReference type="ARBA" id="ARBA00022771"/>
    </source>
</evidence>
<evidence type="ECO:0000256" key="9">
    <source>
        <dbReference type="SAM" id="MobiDB-lite"/>
    </source>
</evidence>
<accession>A0AA88B059</accession>
<keyword evidence="6" id="KW-0833">Ubl conjugation pathway</keyword>
<keyword evidence="12" id="KW-1185">Reference proteome</keyword>
<dbReference type="AlphaFoldDB" id="A0AA88B059"/>
<evidence type="ECO:0000313" key="11">
    <source>
        <dbReference type="EMBL" id="GMN54471.1"/>
    </source>
</evidence>
<sequence>MHTMMTASGSSTNFDAQYLPERYDNQVFYGTTQYNSLQHHHNLDLGVATPGSFYYSFMPPSSSAGMLPVPLSHGASDQLSSSGGNGVVGISADEFGRNNHFLDCARGPCKRKVPESVQGNYQHFNASATSSSSNPPLSARHLDGVSVSDPASFPLPWYVGNGNPPIMEVGPPSGARSRLVAAVLDSTGMHDHNHLAQGNYMGQHFQPSGMWLEQHLSSSSGDGGGSAWNRVPSMPFMHVAQSRAGSIETASLGMPRYHEAPNSRSSQSLRHPPAVNHRHQNHHALAPMLGPRGHNNSAAASHRFPSNSSRSSTNPSHNGFETGHRQPGTVPPTGIRIYRPHRGSIPEANLRQLQLPHLRYLHADEVAILEIPDLYEVGEFDHHSDLRLDIEDMSYEELLALGERIGNVNTGLSEEVIANQLKTTTYLSRRAGINLEEDECPDKEIDSCIICQDDYVTFEKIGVLGCGHEYHAECLKKWLLIKNVCPICKSEALSMKTEQ</sequence>
<dbReference type="GO" id="GO:0008270">
    <property type="term" value="F:zinc ion binding"/>
    <property type="evidence" value="ECO:0007669"/>
    <property type="project" value="UniProtKB-KW"/>
</dbReference>
<organism evidence="11 12">
    <name type="scientific">Ficus carica</name>
    <name type="common">Common fig</name>
    <dbReference type="NCBI Taxonomy" id="3494"/>
    <lineage>
        <taxon>Eukaryota</taxon>
        <taxon>Viridiplantae</taxon>
        <taxon>Streptophyta</taxon>
        <taxon>Embryophyta</taxon>
        <taxon>Tracheophyta</taxon>
        <taxon>Spermatophyta</taxon>
        <taxon>Magnoliopsida</taxon>
        <taxon>eudicotyledons</taxon>
        <taxon>Gunneridae</taxon>
        <taxon>Pentapetalae</taxon>
        <taxon>rosids</taxon>
        <taxon>fabids</taxon>
        <taxon>Rosales</taxon>
        <taxon>Moraceae</taxon>
        <taxon>Ficeae</taxon>
        <taxon>Ficus</taxon>
    </lineage>
</organism>
<evidence type="ECO:0000256" key="4">
    <source>
        <dbReference type="ARBA" id="ARBA00022723"/>
    </source>
</evidence>
<comment type="caution">
    <text evidence="11">The sequence shown here is derived from an EMBL/GenBank/DDBJ whole genome shotgun (WGS) entry which is preliminary data.</text>
</comment>
<keyword evidence="5 8" id="KW-0863">Zinc-finger</keyword>
<dbReference type="Gene3D" id="3.30.40.10">
    <property type="entry name" value="Zinc/RING finger domain, C3HC4 (zinc finger)"/>
    <property type="match status" value="1"/>
</dbReference>
<dbReference type="GO" id="GO:0005634">
    <property type="term" value="C:nucleus"/>
    <property type="evidence" value="ECO:0007669"/>
    <property type="project" value="TreeGrafter"/>
</dbReference>
<dbReference type="PANTHER" id="PTHR22937">
    <property type="entry name" value="E3 UBIQUITIN-PROTEIN LIGASE RNF165"/>
    <property type="match status" value="1"/>
</dbReference>
<keyword evidence="3" id="KW-0808">Transferase</keyword>
<dbReference type="PANTHER" id="PTHR22937:SF222">
    <property type="entry name" value="RING-TYPE E3 UBIQUITIN TRANSFERASE"/>
    <property type="match status" value="1"/>
</dbReference>
<dbReference type="InterPro" id="IPR045191">
    <property type="entry name" value="MBR1/2-like"/>
</dbReference>
<keyword evidence="7" id="KW-0862">Zinc</keyword>
<protein>
    <recommendedName>
        <fullName evidence="2">RING-type E3 ubiquitin transferase</fullName>
        <ecNumber evidence="2">2.3.2.27</ecNumber>
    </recommendedName>
</protein>
<evidence type="ECO:0000256" key="3">
    <source>
        <dbReference type="ARBA" id="ARBA00022679"/>
    </source>
</evidence>
<evidence type="ECO:0000256" key="2">
    <source>
        <dbReference type="ARBA" id="ARBA00012483"/>
    </source>
</evidence>
<comment type="catalytic activity">
    <reaction evidence="1">
        <text>S-ubiquitinyl-[E2 ubiquitin-conjugating enzyme]-L-cysteine + [acceptor protein]-L-lysine = [E2 ubiquitin-conjugating enzyme]-L-cysteine + N(6)-ubiquitinyl-[acceptor protein]-L-lysine.</text>
        <dbReference type="EC" id="2.3.2.27"/>
    </reaction>
</comment>
<keyword evidence="4" id="KW-0479">Metal-binding</keyword>
<feature type="compositionally biased region" description="Low complexity" evidence="9">
    <location>
        <begin position="301"/>
        <end position="317"/>
    </location>
</feature>
<feature type="region of interest" description="Disordered" evidence="9">
    <location>
        <begin position="256"/>
        <end position="332"/>
    </location>
</feature>